<evidence type="ECO:0000256" key="5">
    <source>
        <dbReference type="ARBA" id="ARBA00023242"/>
    </source>
</evidence>
<dbReference type="Proteomes" id="UP000197138">
    <property type="component" value="Unassembled WGS sequence"/>
</dbReference>
<dbReference type="GO" id="GO:0005634">
    <property type="term" value="C:nucleus"/>
    <property type="evidence" value="ECO:0007669"/>
    <property type="project" value="UniProtKB-SubCell"/>
</dbReference>
<dbReference type="EMBL" id="MTKT01000666">
    <property type="protein sequence ID" value="OWM89379.1"/>
    <property type="molecule type" value="Genomic_DNA"/>
</dbReference>
<evidence type="ECO:0000256" key="4">
    <source>
        <dbReference type="ARBA" id="ARBA00023163"/>
    </source>
</evidence>
<keyword evidence="3" id="KW-0238">DNA-binding</keyword>
<evidence type="ECO:0000313" key="8">
    <source>
        <dbReference type="Proteomes" id="UP000197138"/>
    </source>
</evidence>
<proteinExistence type="predicted"/>
<dbReference type="GO" id="GO:0000978">
    <property type="term" value="F:RNA polymerase II cis-regulatory region sequence-specific DNA binding"/>
    <property type="evidence" value="ECO:0007669"/>
    <property type="project" value="TreeGrafter"/>
</dbReference>
<evidence type="ECO:0000256" key="1">
    <source>
        <dbReference type="ARBA" id="ARBA00004123"/>
    </source>
</evidence>
<dbReference type="PANTHER" id="PTHR11945">
    <property type="entry name" value="MADS BOX PROTEIN"/>
    <property type="match status" value="1"/>
</dbReference>
<dbReference type="PRINTS" id="PR00404">
    <property type="entry name" value="MADSDOMAIN"/>
</dbReference>
<dbReference type="InterPro" id="IPR033896">
    <property type="entry name" value="MEF2-like_N"/>
</dbReference>
<evidence type="ECO:0000259" key="6">
    <source>
        <dbReference type="PROSITE" id="PS50066"/>
    </source>
</evidence>
<comment type="subcellular location">
    <subcellularLocation>
        <location evidence="1">Nucleus</location>
    </subcellularLocation>
</comment>
<keyword evidence="5" id="KW-0539">Nucleus</keyword>
<name>A0A218XXR1_PUNGR</name>
<dbReference type="PANTHER" id="PTHR11945:SF725">
    <property type="entry name" value="AGAMOUS-LIKE 58-RELATED"/>
    <property type="match status" value="1"/>
</dbReference>
<dbReference type="CDD" id="cd00265">
    <property type="entry name" value="MADS_MEF2_like"/>
    <property type="match status" value="1"/>
</dbReference>
<dbReference type="PROSITE" id="PS50066">
    <property type="entry name" value="MADS_BOX_2"/>
    <property type="match status" value="1"/>
</dbReference>
<evidence type="ECO:0000256" key="3">
    <source>
        <dbReference type="ARBA" id="ARBA00023125"/>
    </source>
</evidence>
<keyword evidence="4" id="KW-0804">Transcription</keyword>
<dbReference type="InterPro" id="IPR002100">
    <property type="entry name" value="TF_MADSbox"/>
</dbReference>
<dbReference type="FunFam" id="3.40.1810.10:FF:000006">
    <property type="entry name" value="Agamous-like MADS-box protein AGL62"/>
    <property type="match status" value="1"/>
</dbReference>
<dbReference type="Pfam" id="PF00319">
    <property type="entry name" value="SRF-TF"/>
    <property type="match status" value="1"/>
</dbReference>
<dbReference type="SMART" id="SM00432">
    <property type="entry name" value="MADS"/>
    <property type="match status" value="1"/>
</dbReference>
<dbReference type="AlphaFoldDB" id="A0A218XXR1"/>
<evidence type="ECO:0000256" key="2">
    <source>
        <dbReference type="ARBA" id="ARBA00023015"/>
    </source>
</evidence>
<dbReference type="GO" id="GO:0046983">
    <property type="term" value="F:protein dimerization activity"/>
    <property type="evidence" value="ECO:0007669"/>
    <property type="project" value="InterPro"/>
</dbReference>
<dbReference type="GO" id="GO:0045944">
    <property type="term" value="P:positive regulation of transcription by RNA polymerase II"/>
    <property type="evidence" value="ECO:0007669"/>
    <property type="project" value="InterPro"/>
</dbReference>
<reference evidence="8" key="1">
    <citation type="journal article" date="2017" name="Plant J.">
        <title>The pomegranate (Punica granatum L.) genome and the genomics of punicalagin biosynthesis.</title>
        <authorList>
            <person name="Qin G."/>
            <person name="Xu C."/>
            <person name="Ming R."/>
            <person name="Tang H."/>
            <person name="Guyot R."/>
            <person name="Kramer E.M."/>
            <person name="Hu Y."/>
            <person name="Yi X."/>
            <person name="Qi Y."/>
            <person name="Xu X."/>
            <person name="Gao Z."/>
            <person name="Pan H."/>
            <person name="Jian J."/>
            <person name="Tian Y."/>
            <person name="Yue Z."/>
            <person name="Xu Y."/>
        </authorList>
    </citation>
    <scope>NUCLEOTIDE SEQUENCE [LARGE SCALE GENOMIC DNA]</scope>
    <source>
        <strain evidence="8">cv. Dabenzi</strain>
    </source>
</reference>
<feature type="domain" description="MADS-box" evidence="6">
    <location>
        <begin position="9"/>
        <end position="69"/>
    </location>
</feature>
<evidence type="ECO:0000313" key="7">
    <source>
        <dbReference type="EMBL" id="OWM89379.1"/>
    </source>
</evidence>
<gene>
    <name evidence="7" type="ORF">CDL15_Pgr024127</name>
</gene>
<comment type="caution">
    <text evidence="7">The sequence shown here is derived from an EMBL/GenBank/DDBJ whole genome shotgun (WGS) entry which is preliminary data.</text>
</comment>
<organism evidence="7 8">
    <name type="scientific">Punica granatum</name>
    <name type="common">Pomegranate</name>
    <dbReference type="NCBI Taxonomy" id="22663"/>
    <lineage>
        <taxon>Eukaryota</taxon>
        <taxon>Viridiplantae</taxon>
        <taxon>Streptophyta</taxon>
        <taxon>Embryophyta</taxon>
        <taxon>Tracheophyta</taxon>
        <taxon>Spermatophyta</taxon>
        <taxon>Magnoliopsida</taxon>
        <taxon>eudicotyledons</taxon>
        <taxon>Gunneridae</taxon>
        <taxon>Pentapetalae</taxon>
        <taxon>rosids</taxon>
        <taxon>malvids</taxon>
        <taxon>Myrtales</taxon>
        <taxon>Lythraceae</taxon>
        <taxon>Punica</taxon>
    </lineage>
</organism>
<keyword evidence="2" id="KW-0805">Transcription regulation</keyword>
<dbReference type="InterPro" id="IPR036879">
    <property type="entry name" value="TF_MADSbox_sf"/>
</dbReference>
<protein>
    <recommendedName>
        <fullName evidence="6">MADS-box domain-containing protein</fullName>
    </recommendedName>
</protein>
<dbReference type="Gene3D" id="3.40.1810.10">
    <property type="entry name" value="Transcription factor, MADS-box"/>
    <property type="match status" value="1"/>
</dbReference>
<dbReference type="SUPFAM" id="SSF55455">
    <property type="entry name" value="SRF-like"/>
    <property type="match status" value="1"/>
</dbReference>
<dbReference type="GO" id="GO:0000981">
    <property type="term" value="F:DNA-binding transcription factor activity, RNA polymerase II-specific"/>
    <property type="evidence" value="ECO:0007669"/>
    <property type="project" value="TreeGrafter"/>
</dbReference>
<sequence>MEGTVKKTRGKQKIEMKRIEDDDDRLVTFSKRRSGIYKKASELVTLCGAEVGVVIFSPRGKPFSFGHPSIQAVANRFLNRNITSVSDHKIQTMVDAHQRMRMDQNVEYLNQLVDLLDAEKNRGKTLSRIARATREGRSHAHWELGWWEQPLDELSLHELKKVALSMEAFYRDLRNCLNHPIDVASLSLPNPMADLTAIDDPANVKEVQD</sequence>
<accession>A0A218XXR1</accession>